<dbReference type="InterPro" id="IPR053168">
    <property type="entry name" value="Glutamic_endopeptidase"/>
</dbReference>
<dbReference type="EMBL" id="CM017325">
    <property type="protein sequence ID" value="KAE8056114.1"/>
    <property type="molecule type" value="Genomic_DNA"/>
</dbReference>
<dbReference type="InterPro" id="IPR004314">
    <property type="entry name" value="Neprosin"/>
</dbReference>
<protein>
    <recommendedName>
        <fullName evidence="1">Neprosin PEP catalytic domain-containing protein</fullName>
    </recommendedName>
</protein>
<reference evidence="2 3" key="1">
    <citation type="submission" date="2019-06" db="EMBL/GenBank/DDBJ databases">
        <title>A chromosomal-level reference genome of Carpinus fangiana (Coryloideae, Betulaceae).</title>
        <authorList>
            <person name="Yang X."/>
            <person name="Wang Z."/>
            <person name="Zhang L."/>
            <person name="Hao G."/>
            <person name="Liu J."/>
            <person name="Yang Y."/>
        </authorList>
    </citation>
    <scope>NUCLEOTIDE SEQUENCE [LARGE SCALE GENOMIC DNA]</scope>
    <source>
        <strain evidence="2">Cfa_2016G</strain>
        <tissue evidence="2">Leaf</tissue>
    </source>
</reference>
<proteinExistence type="predicted"/>
<dbReference type="Proteomes" id="UP000327013">
    <property type="component" value="Chromosome 5"/>
</dbReference>
<name>A0A5N6R8C0_9ROSI</name>
<organism evidence="2 3">
    <name type="scientific">Carpinus fangiana</name>
    <dbReference type="NCBI Taxonomy" id="176857"/>
    <lineage>
        <taxon>Eukaryota</taxon>
        <taxon>Viridiplantae</taxon>
        <taxon>Streptophyta</taxon>
        <taxon>Embryophyta</taxon>
        <taxon>Tracheophyta</taxon>
        <taxon>Spermatophyta</taxon>
        <taxon>Magnoliopsida</taxon>
        <taxon>eudicotyledons</taxon>
        <taxon>Gunneridae</taxon>
        <taxon>Pentapetalae</taxon>
        <taxon>rosids</taxon>
        <taxon>fabids</taxon>
        <taxon>Fagales</taxon>
        <taxon>Betulaceae</taxon>
        <taxon>Carpinus</taxon>
    </lineage>
</organism>
<dbReference type="AlphaFoldDB" id="A0A5N6R8C0"/>
<evidence type="ECO:0000313" key="3">
    <source>
        <dbReference type="Proteomes" id="UP000327013"/>
    </source>
</evidence>
<keyword evidence="3" id="KW-1185">Reference proteome</keyword>
<dbReference type="PANTHER" id="PTHR31589:SF221">
    <property type="entry name" value="LIGASE, PUTATIVE (DUF239)-RELATED"/>
    <property type="match status" value="1"/>
</dbReference>
<evidence type="ECO:0000259" key="1">
    <source>
        <dbReference type="PROSITE" id="PS52045"/>
    </source>
</evidence>
<sequence>MEPSFIPNVTHTAFNNVELSQGWLENGECPEGTIPIRQAREDEYDVHRAIPPVAHRKNSNTTGLDYDYNRGHEYAGVQLRGGNYYGAHASINVWNPATYNGEISIAQIWLVSGPKDLVNTIEAGWLVSLAEYSLSCKDKNIIKISNCF</sequence>
<gene>
    <name evidence="2" type="ORF">FH972_012909</name>
</gene>
<feature type="domain" description="Neprosin PEP catalytic" evidence="1">
    <location>
        <begin position="65"/>
        <end position="148"/>
    </location>
</feature>
<dbReference type="OrthoDB" id="1858978at2759"/>
<accession>A0A5N6R8C0</accession>
<evidence type="ECO:0000313" key="2">
    <source>
        <dbReference type="EMBL" id="KAE8056114.1"/>
    </source>
</evidence>
<dbReference type="PANTHER" id="PTHR31589">
    <property type="entry name" value="PROTEIN, PUTATIVE (DUF239)-RELATED-RELATED"/>
    <property type="match status" value="1"/>
</dbReference>
<dbReference type="PROSITE" id="PS52045">
    <property type="entry name" value="NEPROSIN_PEP_CD"/>
    <property type="match status" value="1"/>
</dbReference>